<protein>
    <submittedName>
        <fullName evidence="1">Uncharacterized protein</fullName>
    </submittedName>
</protein>
<feature type="non-terminal residue" evidence="1">
    <location>
        <position position="1"/>
    </location>
</feature>
<reference evidence="1" key="1">
    <citation type="submission" date="2015-11" db="EMBL/GenBank/DDBJ databases">
        <title>De novo transcriptome assembly of four potential Pierce s Disease insect vectors from Arizona vineyards.</title>
        <authorList>
            <person name="Tassone E.E."/>
        </authorList>
    </citation>
    <scope>NUCLEOTIDE SEQUENCE</scope>
</reference>
<dbReference type="AlphaFoldDB" id="A0A1B6MIS4"/>
<evidence type="ECO:0000313" key="1">
    <source>
        <dbReference type="EMBL" id="JAT35785.1"/>
    </source>
</evidence>
<organism evidence="1">
    <name type="scientific">Graphocephala atropunctata</name>
    <dbReference type="NCBI Taxonomy" id="36148"/>
    <lineage>
        <taxon>Eukaryota</taxon>
        <taxon>Metazoa</taxon>
        <taxon>Ecdysozoa</taxon>
        <taxon>Arthropoda</taxon>
        <taxon>Hexapoda</taxon>
        <taxon>Insecta</taxon>
        <taxon>Pterygota</taxon>
        <taxon>Neoptera</taxon>
        <taxon>Paraneoptera</taxon>
        <taxon>Hemiptera</taxon>
        <taxon>Auchenorrhyncha</taxon>
        <taxon>Membracoidea</taxon>
        <taxon>Cicadellidae</taxon>
        <taxon>Cicadellinae</taxon>
        <taxon>Cicadellini</taxon>
        <taxon>Graphocephala</taxon>
    </lineage>
</organism>
<dbReference type="EMBL" id="GEBQ01004192">
    <property type="protein sequence ID" value="JAT35785.1"/>
    <property type="molecule type" value="Transcribed_RNA"/>
</dbReference>
<name>A0A1B6MIS4_9HEMI</name>
<sequence length="155" mass="17139">LPVHKRINIEVKNVYLIDLDVLKRSHYTAHSLHLNYRGKKKLSHMILDTLGNITTISQHTPKDISPPGSVVDSAQLCVKPGSQTSHNITRIIDALPQAEKNATNNICSKEVTFLNGKIKIVEANFRDVIFQFCSNTEAAFAHCISADFKMSAGVA</sequence>
<feature type="non-terminal residue" evidence="1">
    <location>
        <position position="155"/>
    </location>
</feature>
<proteinExistence type="predicted"/>
<accession>A0A1B6MIS4</accession>
<gene>
    <name evidence="1" type="ORF">g.4330</name>
</gene>